<keyword evidence="2" id="KW-1185">Reference proteome</keyword>
<evidence type="ECO:0000313" key="1">
    <source>
        <dbReference type="EMBL" id="MEA0970352.1"/>
    </source>
</evidence>
<dbReference type="EMBL" id="JARJFB010000013">
    <property type="protein sequence ID" value="MEA0970352.1"/>
    <property type="molecule type" value="Genomic_DNA"/>
</dbReference>
<name>A0ABU5NAY8_9RICK</name>
<evidence type="ECO:0000313" key="2">
    <source>
        <dbReference type="Proteomes" id="UP001291687"/>
    </source>
</evidence>
<dbReference type="RefSeq" id="WP_322776255.1">
    <property type="nucleotide sequence ID" value="NZ_JARJFB010000013.1"/>
</dbReference>
<sequence>MSKKKDFYQDLAMSESSNNSKVVNSKGYIGLYQMGEAALVDVEYYNEKYPKLGQEKGAQYNNDWTSSWSGKNGIDSRDDFLNSSLVQNIAVREYHQKIWFYLRNYHFYEDKEVGGILLTKSAMLAGGHLVGAPAVRKFIDSEGQVDKSDGNLVRCSTYMKKFSGYEVDYGIDELMKALNNGTEFSDMPQYLDNEDDLDQSLGANKVINKQLKALLSNPSDLHKYQQESLDNAMQNLKLAEGFVPNITKTSLESMDKHYELMQELMGIKDPIFELKKVKELEEEEEKIDPYLKNLVQSFQNPQTFTSTASTKPKTQEQKVDHEDNDWLNALLSNTTSMMNESSNDLDMQQFIQSLGNHSEFNFEDQI</sequence>
<proteinExistence type="predicted"/>
<dbReference type="Proteomes" id="UP001291687">
    <property type="component" value="Unassembled WGS sequence"/>
</dbReference>
<gene>
    <name evidence="1" type="ORF">Megvenef_00311</name>
</gene>
<comment type="caution">
    <text evidence="1">The sequence shown here is derived from an EMBL/GenBank/DDBJ whole genome shotgun (WGS) entry which is preliminary data.</text>
</comment>
<accession>A0ABU5NAY8</accession>
<reference evidence="1 2" key="1">
    <citation type="submission" date="2023-03" db="EMBL/GenBank/DDBJ databases">
        <title>Host association and intracellularity evolved multiple times independently in the Rickettsiales.</title>
        <authorList>
            <person name="Castelli M."/>
            <person name="Nardi T."/>
            <person name="Gammuto L."/>
            <person name="Bellinzona G."/>
            <person name="Sabaneyeva E."/>
            <person name="Potekhin A."/>
            <person name="Serra V."/>
            <person name="Petroni G."/>
            <person name="Sassera D."/>
        </authorList>
    </citation>
    <scope>NUCLEOTIDE SEQUENCE [LARGE SCALE GENOMIC DNA]</scope>
    <source>
        <strain evidence="1 2">Sr 2-6</strain>
    </source>
</reference>
<protein>
    <submittedName>
        <fullName evidence="1">Uncharacterized protein</fullName>
    </submittedName>
</protein>
<organism evidence="1 2">
    <name type="scientific">Candidatus Megaera venefica</name>
    <dbReference type="NCBI Taxonomy" id="2055910"/>
    <lineage>
        <taxon>Bacteria</taxon>
        <taxon>Pseudomonadati</taxon>
        <taxon>Pseudomonadota</taxon>
        <taxon>Alphaproteobacteria</taxon>
        <taxon>Rickettsiales</taxon>
        <taxon>Rickettsiaceae</taxon>
        <taxon>Candidatus Megaera</taxon>
    </lineage>
</organism>